<dbReference type="OrthoDB" id="8961582at2759"/>
<dbReference type="AlphaFoldDB" id="A0A6P6JC75"/>
<feature type="compositionally biased region" description="Polar residues" evidence="1">
    <location>
        <begin position="235"/>
        <end position="247"/>
    </location>
</feature>
<feature type="region of interest" description="Disordered" evidence="1">
    <location>
        <begin position="214"/>
        <end position="262"/>
    </location>
</feature>
<feature type="compositionally biased region" description="Polar residues" evidence="1">
    <location>
        <begin position="56"/>
        <end position="79"/>
    </location>
</feature>
<evidence type="ECO:0000313" key="5">
    <source>
        <dbReference type="RefSeq" id="XP_026055422.1"/>
    </source>
</evidence>
<keyword evidence="2" id="KW-0472">Membrane</keyword>
<evidence type="ECO:0000256" key="3">
    <source>
        <dbReference type="SAM" id="SignalP"/>
    </source>
</evidence>
<sequence>MRTYRVLPHLFVALLFCDYGMFSTPSPSPSGMPTNAVLNISDSNTTVTTTKSITVGNGSSTVESGSGRNQPNDFNGTTESSREHSVTESQRVNGSTSAAISSTARPESTTHDVKHHTTPEKKDSTTGTGGMKAEDSTVTGGVIILVLFLLMIGSLLGLLYYLRKKTRSYSFDLTRVDVAANDYVDTPLRNDQQGISYEQTNKDLSVCADYVQEDKSEEKTDPKANGSCGEKTEEASTNDNDYQNVPEENSFSSNSSLSPPMKDEDFNLCLNLLGGESDLNDLTEAEATDTTQNENNNNFSNAGQGAAEDIFTEISLDEPN</sequence>
<gene>
    <name evidence="5" type="primary">LOC113041222</name>
</gene>
<evidence type="ECO:0000256" key="2">
    <source>
        <dbReference type="SAM" id="Phobius"/>
    </source>
</evidence>
<keyword evidence="2" id="KW-1133">Transmembrane helix</keyword>
<feature type="signal peptide" evidence="3">
    <location>
        <begin position="1"/>
        <end position="23"/>
    </location>
</feature>
<accession>A0A6P6JC75</accession>
<feature type="compositionally biased region" description="Basic and acidic residues" evidence="1">
    <location>
        <begin position="108"/>
        <end position="124"/>
    </location>
</feature>
<keyword evidence="3" id="KW-0732">Signal</keyword>
<keyword evidence="4" id="KW-1185">Reference proteome</keyword>
<feature type="compositionally biased region" description="Low complexity" evidence="1">
    <location>
        <begin position="249"/>
        <end position="258"/>
    </location>
</feature>
<evidence type="ECO:0000256" key="1">
    <source>
        <dbReference type="SAM" id="MobiDB-lite"/>
    </source>
</evidence>
<organism evidence="4 5">
    <name type="scientific">Carassius auratus</name>
    <name type="common">Goldfish</name>
    <dbReference type="NCBI Taxonomy" id="7957"/>
    <lineage>
        <taxon>Eukaryota</taxon>
        <taxon>Metazoa</taxon>
        <taxon>Chordata</taxon>
        <taxon>Craniata</taxon>
        <taxon>Vertebrata</taxon>
        <taxon>Euteleostomi</taxon>
        <taxon>Actinopterygii</taxon>
        <taxon>Neopterygii</taxon>
        <taxon>Teleostei</taxon>
        <taxon>Ostariophysi</taxon>
        <taxon>Cypriniformes</taxon>
        <taxon>Cyprinidae</taxon>
        <taxon>Cyprininae</taxon>
        <taxon>Carassius</taxon>
    </lineage>
</organism>
<feature type="region of interest" description="Disordered" evidence="1">
    <location>
        <begin position="287"/>
        <end position="320"/>
    </location>
</feature>
<protein>
    <submittedName>
        <fullName evidence="5">Uncharacterized protein LOC113041222</fullName>
    </submittedName>
</protein>
<keyword evidence="2" id="KW-0812">Transmembrane</keyword>
<dbReference type="Proteomes" id="UP000515129">
    <property type="component" value="Chromosome 23"/>
</dbReference>
<dbReference type="RefSeq" id="XP_026055422.1">
    <property type="nucleotide sequence ID" value="XM_026199637.1"/>
</dbReference>
<feature type="compositionally biased region" description="Low complexity" evidence="1">
    <location>
        <begin position="288"/>
        <end position="302"/>
    </location>
</feature>
<feature type="chain" id="PRO_5027946382" evidence="3">
    <location>
        <begin position="24"/>
        <end position="320"/>
    </location>
</feature>
<evidence type="ECO:0000313" key="4">
    <source>
        <dbReference type="Proteomes" id="UP000515129"/>
    </source>
</evidence>
<dbReference type="GeneID" id="113041222"/>
<feature type="compositionally biased region" description="Polar residues" evidence="1">
    <location>
        <begin position="87"/>
        <end position="107"/>
    </location>
</feature>
<proteinExistence type="predicted"/>
<dbReference type="KEGG" id="caua:113041222"/>
<feature type="region of interest" description="Disordered" evidence="1">
    <location>
        <begin position="49"/>
        <end position="134"/>
    </location>
</feature>
<feature type="transmembrane region" description="Helical" evidence="2">
    <location>
        <begin position="141"/>
        <end position="162"/>
    </location>
</feature>
<reference evidence="5" key="1">
    <citation type="submission" date="2025-08" db="UniProtKB">
        <authorList>
            <consortium name="RefSeq"/>
        </authorList>
    </citation>
    <scope>IDENTIFICATION</scope>
    <source>
        <strain evidence="5">Wakin</strain>
        <tissue evidence="5">Muscle</tissue>
    </source>
</reference>
<name>A0A6P6JC75_CARAU</name>